<evidence type="ECO:0000256" key="1">
    <source>
        <dbReference type="SAM" id="Phobius"/>
    </source>
</evidence>
<comment type="caution">
    <text evidence="2">The sequence shown here is derived from an EMBL/GenBank/DDBJ whole genome shotgun (WGS) entry which is preliminary data.</text>
</comment>
<keyword evidence="3" id="KW-1185">Reference proteome</keyword>
<dbReference type="InterPro" id="IPR025187">
    <property type="entry name" value="DUF4112"/>
</dbReference>
<evidence type="ECO:0000313" key="3">
    <source>
        <dbReference type="Proteomes" id="UP001061070"/>
    </source>
</evidence>
<organism evidence="2 3">
    <name type="scientific">Gluconobacter frateurii NRIC 0228</name>
    <dbReference type="NCBI Taxonomy" id="1307946"/>
    <lineage>
        <taxon>Bacteria</taxon>
        <taxon>Pseudomonadati</taxon>
        <taxon>Pseudomonadota</taxon>
        <taxon>Alphaproteobacteria</taxon>
        <taxon>Acetobacterales</taxon>
        <taxon>Acetobacteraceae</taxon>
        <taxon>Gluconobacter</taxon>
    </lineage>
</organism>
<accession>A0ABQ0QA70</accession>
<evidence type="ECO:0008006" key="4">
    <source>
        <dbReference type="Google" id="ProtNLM"/>
    </source>
</evidence>
<gene>
    <name evidence="2" type="ORF">AA0228_1094</name>
</gene>
<sequence>MVRSVKEKDATSDPVAVLFCIMIKTSFTSSPSSTEELMQRLEKLRRLAWILNAAVRIPGLRLRAGVDTILGLIPGGGLALGTLLSLYIVWEGHRMGVGPRTVRKMMLNVGIEAIVGVVPFLGDVFDTVFKADLRNVALIEQALMQTTSRDTEDSVIEKNPADGLFYPSRGGF</sequence>
<keyword evidence="1" id="KW-0472">Membrane</keyword>
<dbReference type="EMBL" id="BAQW01000004">
    <property type="protein sequence ID" value="GBR10578.1"/>
    <property type="molecule type" value="Genomic_DNA"/>
</dbReference>
<evidence type="ECO:0000313" key="2">
    <source>
        <dbReference type="EMBL" id="GBR10578.1"/>
    </source>
</evidence>
<keyword evidence="1" id="KW-1133">Transmembrane helix</keyword>
<protein>
    <recommendedName>
        <fullName evidence="4">DUF4112 domain-containing protein</fullName>
    </recommendedName>
</protein>
<dbReference type="PANTHER" id="PTHR35519">
    <property type="entry name" value="MEMBRANE PROTEINS"/>
    <property type="match status" value="1"/>
</dbReference>
<dbReference type="PANTHER" id="PTHR35519:SF2">
    <property type="entry name" value="PH DOMAIN PROTEIN"/>
    <property type="match status" value="1"/>
</dbReference>
<feature type="transmembrane region" description="Helical" evidence="1">
    <location>
        <begin position="105"/>
        <end position="125"/>
    </location>
</feature>
<dbReference type="Pfam" id="PF13430">
    <property type="entry name" value="DUF4112"/>
    <property type="match status" value="1"/>
</dbReference>
<proteinExistence type="predicted"/>
<dbReference type="Proteomes" id="UP001061070">
    <property type="component" value="Unassembled WGS sequence"/>
</dbReference>
<reference evidence="2" key="1">
    <citation type="submission" date="2013-04" db="EMBL/GenBank/DDBJ databases">
        <title>The genome sequencing project of 58 acetic acid bacteria.</title>
        <authorList>
            <person name="Okamoto-Kainuma A."/>
            <person name="Ishikawa M."/>
            <person name="Umino S."/>
            <person name="Koizumi Y."/>
            <person name="Shiwa Y."/>
            <person name="Yoshikawa H."/>
            <person name="Matsutani M."/>
            <person name="Matsushita K."/>
        </authorList>
    </citation>
    <scope>NUCLEOTIDE SEQUENCE</scope>
    <source>
        <strain evidence="2">NRIC 0228</strain>
    </source>
</reference>
<name>A0ABQ0QA70_9PROT</name>
<keyword evidence="1" id="KW-0812">Transmembrane</keyword>
<feature type="transmembrane region" description="Helical" evidence="1">
    <location>
        <begin position="69"/>
        <end position="90"/>
    </location>
</feature>